<dbReference type="InterPro" id="IPR052897">
    <property type="entry name" value="Sec-Metab_Biosynth_Hydrolase"/>
</dbReference>
<dbReference type="PANTHER" id="PTHR37017">
    <property type="entry name" value="AB HYDROLASE-1 DOMAIN-CONTAINING PROTEIN-RELATED"/>
    <property type="match status" value="1"/>
</dbReference>
<dbReference type="PANTHER" id="PTHR37017:SF3">
    <property type="entry name" value="AB HYDROLASE-1 DOMAIN-CONTAINING PROTEIN"/>
    <property type="match status" value="1"/>
</dbReference>
<proteinExistence type="predicted"/>
<reference evidence="4" key="1">
    <citation type="journal article" date="2020" name="BMC Genomics">
        <title>Correction to: Identification and distribution of gene clusters required for synthesis of sphingolipid metabolism inhibitors in diverse species of the filamentous fungus Fusarium.</title>
        <authorList>
            <person name="Kim H.S."/>
            <person name="Lohmar J.M."/>
            <person name="Busman M."/>
            <person name="Brown D.W."/>
            <person name="Naumann T.A."/>
            <person name="Divon H.H."/>
            <person name="Lysoe E."/>
            <person name="Uhlig S."/>
            <person name="Proctor R.H."/>
        </authorList>
    </citation>
    <scope>NUCLEOTIDE SEQUENCE [LARGE SCALE GENOMIC DNA]</scope>
    <source>
        <strain evidence="4">NRRL 25331</strain>
    </source>
</reference>
<organism evidence="3 4">
    <name type="scientific">Fusarium circinatum</name>
    <name type="common">Pitch canker fungus</name>
    <name type="synonym">Gibberella circinata</name>
    <dbReference type="NCBI Taxonomy" id="48490"/>
    <lineage>
        <taxon>Eukaryota</taxon>
        <taxon>Fungi</taxon>
        <taxon>Dikarya</taxon>
        <taxon>Ascomycota</taxon>
        <taxon>Pezizomycotina</taxon>
        <taxon>Sordariomycetes</taxon>
        <taxon>Hypocreomycetidae</taxon>
        <taxon>Hypocreales</taxon>
        <taxon>Nectriaceae</taxon>
        <taxon>Fusarium</taxon>
        <taxon>Fusarium fujikuroi species complex</taxon>
    </lineage>
</organism>
<reference evidence="3 4" key="2">
    <citation type="submission" date="2020-05" db="EMBL/GenBank/DDBJ databases">
        <title>Identification and distribution of gene clusters putatively required for synthesis of sphingolipid metabolism inhibitors in phylogenetically diverse species of the filamentous fungus Fusarium.</title>
        <authorList>
            <person name="Kim H.-S."/>
            <person name="Busman M."/>
            <person name="Brown D.W."/>
            <person name="Divon H."/>
            <person name="Uhlig S."/>
            <person name="Proctor R.H."/>
        </authorList>
    </citation>
    <scope>NUCLEOTIDE SEQUENCE [LARGE SCALE GENOMIC DNA]</scope>
    <source>
        <strain evidence="3 4">NRRL 25331</strain>
    </source>
</reference>
<keyword evidence="3" id="KW-0489">Methyltransferase</keyword>
<evidence type="ECO:0000313" key="4">
    <source>
        <dbReference type="Proteomes" id="UP000572754"/>
    </source>
</evidence>
<dbReference type="Gene3D" id="3.40.50.150">
    <property type="entry name" value="Vaccinia Virus protein VP39"/>
    <property type="match status" value="1"/>
</dbReference>
<feature type="compositionally biased region" description="Low complexity" evidence="1">
    <location>
        <begin position="256"/>
        <end position="278"/>
    </location>
</feature>
<dbReference type="InterPro" id="IPR000073">
    <property type="entry name" value="AB_hydrolase_1"/>
</dbReference>
<evidence type="ECO:0000256" key="1">
    <source>
        <dbReference type="SAM" id="MobiDB-lite"/>
    </source>
</evidence>
<sequence>MDDPMATFKDDVDAVRSAIAQETENGRDVIVITHSCGGTVGNSAVRGFSRPAGSSASGQSPMPTPTSRKRTPETGHVVGIIPIATGFCFTGLTFMDHFLNITPPSFRVNKKTGYADLTVRPQKFFYHDLPPAEADHAASMLTTQSLKALFEGREYSYSGWLDVPVWFIGTIEDQGLPILIQRAQIGMVRMLGARVVYTELKTSHSPFLSQPKQVVQIVLQAFESFTCTRADETPETLELENRPFIPQWLRHFFMSSPKTKSPTGPSSPASGPKSTPSPQTELIPIADNDDDVRDDADSTLETDADSSTASVSSSILHYRSIQGRTFHSDKFVTEYSFPNDEQQLESVDISHHYLTVLLDGQLYLAPIGDNVQKTLDIGTGSGIWAIDFADQFPQAEVTATDLSPTQPKWVPPNVRFEIDDATETWTWKDNTFDFVHMRYLFGAIQDWTALYQQAYRVCTPGGWVESVEADIHFRSDDGTAEEEEVYKLCNKLYEEGGKAIGRTFFVHDLQPKGIEEAGFVDIKTADYKIPIGDWPKDPRLAEVGRFVKLTLENDIEGILSLSFISVLYSHVVQGYTLLLWNNVLQWPKDEYQVFLIGIRKALRNRKIHGYFVVRYVYGRKPE</sequence>
<dbReference type="Pfam" id="PF12697">
    <property type="entry name" value="Abhydrolase_6"/>
    <property type="match status" value="1"/>
</dbReference>
<dbReference type="SUPFAM" id="SSF53335">
    <property type="entry name" value="S-adenosyl-L-methionine-dependent methyltransferases"/>
    <property type="match status" value="1"/>
</dbReference>
<keyword evidence="4" id="KW-1185">Reference proteome</keyword>
<dbReference type="Proteomes" id="UP000572754">
    <property type="component" value="Unassembled WGS sequence"/>
</dbReference>
<keyword evidence="3" id="KW-0808">Transferase</keyword>
<feature type="region of interest" description="Disordered" evidence="1">
    <location>
        <begin position="256"/>
        <end position="306"/>
    </location>
</feature>
<dbReference type="InterPro" id="IPR029058">
    <property type="entry name" value="AB_hydrolase_fold"/>
</dbReference>
<feature type="compositionally biased region" description="Acidic residues" evidence="1">
    <location>
        <begin position="287"/>
        <end position="304"/>
    </location>
</feature>
<dbReference type="EMBL" id="JAAQPE010000050">
    <property type="protein sequence ID" value="KAF5689260.1"/>
    <property type="molecule type" value="Genomic_DNA"/>
</dbReference>
<comment type="caution">
    <text evidence="3">The sequence shown here is derived from an EMBL/GenBank/DDBJ whole genome shotgun (WGS) entry which is preliminary data.</text>
</comment>
<dbReference type="SUPFAM" id="SSF53474">
    <property type="entry name" value="alpha/beta-Hydrolases"/>
    <property type="match status" value="1"/>
</dbReference>
<name>A0A8H5UF03_FUSCI</name>
<gene>
    <name evidence="3" type="ORF">FCIRC_1482</name>
</gene>
<dbReference type="InterPro" id="IPR029063">
    <property type="entry name" value="SAM-dependent_MTases_sf"/>
</dbReference>
<dbReference type="GO" id="GO:0008168">
    <property type="term" value="F:methyltransferase activity"/>
    <property type="evidence" value="ECO:0007669"/>
    <property type="project" value="UniProtKB-KW"/>
</dbReference>
<feature type="region of interest" description="Disordered" evidence="1">
    <location>
        <begin position="43"/>
        <end position="74"/>
    </location>
</feature>
<accession>A0A8H5UF03</accession>
<dbReference type="Pfam" id="PF13489">
    <property type="entry name" value="Methyltransf_23"/>
    <property type="match status" value="1"/>
</dbReference>
<evidence type="ECO:0000313" key="3">
    <source>
        <dbReference type="EMBL" id="KAF5689260.1"/>
    </source>
</evidence>
<dbReference type="CDD" id="cd02440">
    <property type="entry name" value="AdoMet_MTases"/>
    <property type="match status" value="1"/>
</dbReference>
<feature type="domain" description="AB hydrolase-1" evidence="2">
    <location>
        <begin position="7"/>
        <end position="216"/>
    </location>
</feature>
<evidence type="ECO:0000259" key="2">
    <source>
        <dbReference type="Pfam" id="PF12697"/>
    </source>
</evidence>
<dbReference type="AlphaFoldDB" id="A0A8H5UF03"/>
<protein>
    <submittedName>
        <fullName evidence="3">Methyltransferase</fullName>
    </submittedName>
</protein>
<feature type="compositionally biased region" description="Polar residues" evidence="1">
    <location>
        <begin position="52"/>
        <end position="61"/>
    </location>
</feature>
<dbReference type="GO" id="GO:0032259">
    <property type="term" value="P:methylation"/>
    <property type="evidence" value="ECO:0007669"/>
    <property type="project" value="UniProtKB-KW"/>
</dbReference>
<dbReference type="Gene3D" id="3.40.50.1820">
    <property type="entry name" value="alpha/beta hydrolase"/>
    <property type="match status" value="1"/>
</dbReference>